<dbReference type="InterPro" id="IPR015422">
    <property type="entry name" value="PyrdxlP-dep_Trfase_small"/>
</dbReference>
<comment type="similarity">
    <text evidence="2">Belongs to the trans-sulfuration enzymes family.</text>
</comment>
<dbReference type="InterPro" id="IPR000277">
    <property type="entry name" value="Cys/Met-Metab_PyrdxlP-dep_enz"/>
</dbReference>
<dbReference type="PANTHER" id="PTHR11808">
    <property type="entry name" value="TRANS-SULFURATION ENZYME FAMILY MEMBER"/>
    <property type="match status" value="1"/>
</dbReference>
<proteinExistence type="inferred from homology"/>
<sequence length="683" mass="74130">MGDGGATTNAGRHEATGADARADVAHDKATSVEPEEDKGREQEQMTPAQVEMNGEETNEGAMGWTSDETAASVANTRGKARNDSDAAESANSLTTSPVLNRQSGSDLVIESMLLDPKRQRFSAVPEDDYNQLPTYPLRPSYKEYHEQLRPASRPVVFDGCPDNPYRPCSVPIYQTSTYEQPKSTEFGPYDYTRSGNPTRTALEKQVAMLEHAHAAFAFSTGMAALNCVTRLLQSGDCILVGSDIYGGFHRLVSRVTSLYNVRVRFVETWDLQAVERALEAESNVRMLHIETPSNPLMKVSDLRALSDLLARHNVLLSVDNTMMSPHLQVPINHGAQIVVHSMTKFFGGHSDTMGGIVCVSNEELAQKIAFFQNAEGSGLGPFDCWLFLRGIKTLAIRVERAQENAEHIAAFLRRQPLVKDIYYAGLEPGQDQMRKHVQAARDYKVHMGQAKGGGSLMSFTTGSVDVSRRIIDALRLFKLTVSFGSCNSLCEMPSTLSHASIPAHLRTLPDDLIRLSIGIEDVNDLIEDLQQALSLAASSYPLPPRDRSSSMHRTRVVPDLPEQPSKATFEEEVHTSTPQQLGKKLRTLSNKLSTLMTQAGSSQNLNKLAMDTANGFADYDANTPGSQEGSASAAAVAAVAAVAAADANDANTRVAIAMGIAAFMGGVSCALLLQPLLARHSHS</sequence>
<dbReference type="InterPro" id="IPR015421">
    <property type="entry name" value="PyrdxlP-dep_Trfase_major"/>
</dbReference>
<dbReference type="GO" id="GO:0005737">
    <property type="term" value="C:cytoplasm"/>
    <property type="evidence" value="ECO:0007669"/>
    <property type="project" value="TreeGrafter"/>
</dbReference>
<evidence type="ECO:0000313" key="7">
    <source>
        <dbReference type="Proteomes" id="UP000241890"/>
    </source>
</evidence>
<feature type="compositionally biased region" description="Polar residues" evidence="5">
    <location>
        <begin position="66"/>
        <end position="75"/>
    </location>
</feature>
<dbReference type="Proteomes" id="UP000241890">
    <property type="component" value="Unassembled WGS sequence"/>
</dbReference>
<dbReference type="GO" id="GO:0047804">
    <property type="term" value="F:cysteine-S-conjugate beta-lyase activity"/>
    <property type="evidence" value="ECO:0007669"/>
    <property type="project" value="UniProtKB-ARBA"/>
</dbReference>
<evidence type="ECO:0000256" key="3">
    <source>
        <dbReference type="ARBA" id="ARBA00022898"/>
    </source>
</evidence>
<organism evidence="6 7">
    <name type="scientific">Hondaea fermentalgiana</name>
    <dbReference type="NCBI Taxonomy" id="2315210"/>
    <lineage>
        <taxon>Eukaryota</taxon>
        <taxon>Sar</taxon>
        <taxon>Stramenopiles</taxon>
        <taxon>Bigyra</taxon>
        <taxon>Labyrinthulomycetes</taxon>
        <taxon>Thraustochytrida</taxon>
        <taxon>Thraustochytriidae</taxon>
        <taxon>Hondaea</taxon>
    </lineage>
</organism>
<dbReference type="EMBL" id="BEYU01000012">
    <property type="protein sequence ID" value="GBG25491.1"/>
    <property type="molecule type" value="Genomic_DNA"/>
</dbReference>
<feature type="compositionally biased region" description="Basic and acidic residues" evidence="5">
    <location>
        <begin position="11"/>
        <end position="30"/>
    </location>
</feature>
<dbReference type="InParanoid" id="A0A2R5GBI7"/>
<dbReference type="GO" id="GO:0019346">
    <property type="term" value="P:transsulfuration"/>
    <property type="evidence" value="ECO:0007669"/>
    <property type="project" value="InterPro"/>
</dbReference>
<name>A0A2R5GBI7_9STRA</name>
<dbReference type="Gene3D" id="3.90.1150.10">
    <property type="entry name" value="Aspartate Aminotransferase, domain 1"/>
    <property type="match status" value="1"/>
</dbReference>
<dbReference type="Gene3D" id="3.40.640.10">
    <property type="entry name" value="Type I PLP-dependent aspartate aminotransferase-like (Major domain)"/>
    <property type="match status" value="1"/>
</dbReference>
<keyword evidence="4 6" id="KW-0456">Lyase</keyword>
<feature type="compositionally biased region" description="Polar residues" evidence="5">
    <location>
        <begin position="1"/>
        <end position="10"/>
    </location>
</feature>
<dbReference type="AlphaFoldDB" id="A0A2R5GBI7"/>
<evidence type="ECO:0000256" key="4">
    <source>
        <dbReference type="ARBA" id="ARBA00023239"/>
    </source>
</evidence>
<evidence type="ECO:0000256" key="2">
    <source>
        <dbReference type="ARBA" id="ARBA00009077"/>
    </source>
</evidence>
<keyword evidence="3" id="KW-0663">Pyridoxal phosphate</keyword>
<dbReference type="GO" id="GO:0030170">
    <property type="term" value="F:pyridoxal phosphate binding"/>
    <property type="evidence" value="ECO:0007669"/>
    <property type="project" value="InterPro"/>
</dbReference>
<evidence type="ECO:0000256" key="1">
    <source>
        <dbReference type="ARBA" id="ARBA00001933"/>
    </source>
</evidence>
<feature type="compositionally biased region" description="Polar residues" evidence="5">
    <location>
        <begin position="89"/>
        <end position="99"/>
    </location>
</feature>
<feature type="region of interest" description="Disordered" evidence="5">
    <location>
        <begin position="1"/>
        <end position="99"/>
    </location>
</feature>
<reference evidence="6 7" key="1">
    <citation type="submission" date="2017-12" db="EMBL/GenBank/DDBJ databases">
        <title>Sequencing, de novo assembly and annotation of complete genome of a new Thraustochytrid species, strain FCC1311.</title>
        <authorList>
            <person name="Sedici K."/>
            <person name="Godart F."/>
            <person name="Aiese Cigliano R."/>
            <person name="Sanseverino W."/>
            <person name="Barakat M."/>
            <person name="Ortet P."/>
            <person name="Marechal E."/>
            <person name="Cagnac O."/>
            <person name="Amato A."/>
        </authorList>
    </citation>
    <scope>NUCLEOTIDE SEQUENCE [LARGE SCALE GENOMIC DNA]</scope>
</reference>
<protein>
    <submittedName>
        <fullName evidence="6">Cystathionine gamma-lyase</fullName>
    </submittedName>
</protein>
<dbReference type="FunFam" id="3.40.640.10:FF:000009">
    <property type="entry name" value="Cystathionine gamma-synthase homolog"/>
    <property type="match status" value="1"/>
</dbReference>
<gene>
    <name evidence="6" type="ORF">FCC1311_017102</name>
</gene>
<comment type="cofactor">
    <cofactor evidence="1">
        <name>pyridoxal 5'-phosphate</name>
        <dbReference type="ChEBI" id="CHEBI:597326"/>
    </cofactor>
</comment>
<dbReference type="OrthoDB" id="3512640at2759"/>
<evidence type="ECO:0000313" key="6">
    <source>
        <dbReference type="EMBL" id="GBG25491.1"/>
    </source>
</evidence>
<dbReference type="CDD" id="cd00614">
    <property type="entry name" value="CGS_like"/>
    <property type="match status" value="1"/>
</dbReference>
<dbReference type="SUPFAM" id="SSF53383">
    <property type="entry name" value="PLP-dependent transferases"/>
    <property type="match status" value="1"/>
</dbReference>
<dbReference type="Pfam" id="PF01053">
    <property type="entry name" value="Cys_Met_Meta_PP"/>
    <property type="match status" value="1"/>
</dbReference>
<evidence type="ECO:0000256" key="5">
    <source>
        <dbReference type="SAM" id="MobiDB-lite"/>
    </source>
</evidence>
<dbReference type="InterPro" id="IPR015424">
    <property type="entry name" value="PyrdxlP-dep_Trfase"/>
</dbReference>
<accession>A0A2R5GBI7</accession>
<comment type="caution">
    <text evidence="6">The sequence shown here is derived from an EMBL/GenBank/DDBJ whole genome shotgun (WGS) entry which is preliminary data.</text>
</comment>
<keyword evidence="7" id="KW-1185">Reference proteome</keyword>
<dbReference type="PANTHER" id="PTHR11808:SF50">
    <property type="entry name" value="CYSTATHIONINE BETA-LYASE"/>
    <property type="match status" value="1"/>
</dbReference>